<evidence type="ECO:0000313" key="2">
    <source>
        <dbReference type="Proteomes" id="UP000598820"/>
    </source>
</evidence>
<sequence>MAKYEFIKGHTLFSYFAGDVVDAGDVGGAENAKKLVDGGFLKPYSKDDAKETPEDKIKTHDLEIRTGAEANSLIGQSQPDTGEGQVIADVSDRERLGLDEKPVVVPKEDKLTAKNVQGKV</sequence>
<dbReference type="Proteomes" id="UP000598820">
    <property type="component" value="Unassembled WGS sequence"/>
</dbReference>
<comment type="caution">
    <text evidence="1">The sequence shown here is derived from an EMBL/GenBank/DDBJ whole genome shotgun (WGS) entry which is preliminary data.</text>
</comment>
<proteinExistence type="predicted"/>
<accession>A0A927GAX6</accession>
<dbReference type="RefSeq" id="WP_190893216.1">
    <property type="nucleotide sequence ID" value="NZ_JACWZY010000062.1"/>
</dbReference>
<dbReference type="EMBL" id="JACWZY010000062">
    <property type="protein sequence ID" value="MBD2705609.1"/>
    <property type="molecule type" value="Genomic_DNA"/>
</dbReference>
<organism evidence="1 2">
    <name type="scientific">Spirosoma profusum</name>
    <dbReference type="NCBI Taxonomy" id="2771354"/>
    <lineage>
        <taxon>Bacteria</taxon>
        <taxon>Pseudomonadati</taxon>
        <taxon>Bacteroidota</taxon>
        <taxon>Cytophagia</taxon>
        <taxon>Cytophagales</taxon>
        <taxon>Cytophagaceae</taxon>
        <taxon>Spirosoma</taxon>
    </lineage>
</organism>
<dbReference type="AlphaFoldDB" id="A0A927GAX6"/>
<gene>
    <name evidence="1" type="ORF">IC229_33685</name>
</gene>
<protein>
    <submittedName>
        <fullName evidence="1">Uncharacterized protein</fullName>
    </submittedName>
</protein>
<reference evidence="1" key="1">
    <citation type="submission" date="2020-09" db="EMBL/GenBank/DDBJ databases">
        <authorList>
            <person name="Kim M.K."/>
        </authorList>
    </citation>
    <scope>NUCLEOTIDE SEQUENCE</scope>
    <source>
        <strain evidence="1">BT702</strain>
    </source>
</reference>
<keyword evidence="2" id="KW-1185">Reference proteome</keyword>
<name>A0A927GAX6_9BACT</name>
<evidence type="ECO:0000313" key="1">
    <source>
        <dbReference type="EMBL" id="MBD2705609.1"/>
    </source>
</evidence>